<evidence type="ECO:0000256" key="9">
    <source>
        <dbReference type="ARBA" id="ARBA00022989"/>
    </source>
</evidence>
<sequence>MDPLDIARWQFGITTVYHFLMVPMTLGLGPVVAIMQWRWVRTGDARWLRMTKFWGKIYLINFIMGVATGIVQEFQFGMAWSEYSRFVGDVFGAPLAMEALLAFFFESIFLGLWIFGWTRLPKRIHLATICIAVAGSIVSAYFIIVANSWMQHPVGVELIDGRPVMTDVGAVLTNNTALAAYSHALCGAAGVAGGLLIGISWYHLWRRRRDGIDTVDARGRVVVGAARELPGRDKADHSVWIRSLRIGAAVAIVGFGGVAITGDIQGKLMFEQQPMKMAAAEAACENGTSFSVLTIGDLGAKDCDELTNLIEIPGLLSFLAHGDFDTQITGVNSLISEYQEKYGTNLPDKAIYGERAGEAIEYVPLMPVTYWGFRIMIGFGGLAAFAAVVALWLTRKGTVPRSKWIMRLAVLGILAPFGANAAGWVFTEMGRQPFVVAPNPDGVDGVFMFTAAAVSPGVSAGELLFSVITLTALYAVLLVVEVSILVRYIRGGVASAMPELAHADGGDGDHRDDHDGPDDDDGAHPRTAKQDDGVLSFAY</sequence>
<feature type="compositionally biased region" description="Basic and acidic residues" evidence="13">
    <location>
        <begin position="501"/>
        <end position="514"/>
    </location>
</feature>
<evidence type="ECO:0000256" key="4">
    <source>
        <dbReference type="ARBA" id="ARBA00022475"/>
    </source>
</evidence>
<keyword evidence="4 12" id="KW-1003">Cell membrane</keyword>
<accession>A0A852YIZ0</accession>
<feature type="transmembrane region" description="Helical" evidence="12">
    <location>
        <begin position="58"/>
        <end position="79"/>
    </location>
</feature>
<evidence type="ECO:0000256" key="13">
    <source>
        <dbReference type="SAM" id="MobiDB-lite"/>
    </source>
</evidence>
<dbReference type="GO" id="GO:0020037">
    <property type="term" value="F:heme binding"/>
    <property type="evidence" value="ECO:0007669"/>
    <property type="project" value="TreeGrafter"/>
</dbReference>
<evidence type="ECO:0000256" key="10">
    <source>
        <dbReference type="ARBA" id="ARBA00023004"/>
    </source>
</evidence>
<dbReference type="GO" id="GO:0009055">
    <property type="term" value="F:electron transfer activity"/>
    <property type="evidence" value="ECO:0007669"/>
    <property type="project" value="UniProtKB-UniRule"/>
</dbReference>
<keyword evidence="14" id="KW-0560">Oxidoreductase</keyword>
<dbReference type="GO" id="GO:0070069">
    <property type="term" value="C:cytochrome complex"/>
    <property type="evidence" value="ECO:0007669"/>
    <property type="project" value="UniProtKB-UniRule"/>
</dbReference>
<evidence type="ECO:0000256" key="12">
    <source>
        <dbReference type="PIRNR" id="PIRNR006446"/>
    </source>
</evidence>
<feature type="transmembrane region" description="Helical" evidence="12">
    <location>
        <begin position="99"/>
        <end position="117"/>
    </location>
</feature>
<comment type="caution">
    <text evidence="14">The sequence shown here is derived from an EMBL/GenBank/DDBJ whole genome shotgun (WGS) entry which is preliminary data.</text>
</comment>
<feature type="transmembrane region" description="Helical" evidence="12">
    <location>
        <begin position="16"/>
        <end position="37"/>
    </location>
</feature>
<keyword evidence="6 12" id="KW-0812">Transmembrane</keyword>
<dbReference type="Proteomes" id="UP000553888">
    <property type="component" value="Unassembled WGS sequence"/>
</dbReference>
<evidence type="ECO:0000256" key="3">
    <source>
        <dbReference type="ARBA" id="ARBA00022448"/>
    </source>
</evidence>
<keyword evidence="10 12" id="KW-0408">Iron</keyword>
<dbReference type="EC" id="1.10.3.-" evidence="14"/>
<organism evidence="14 15">
    <name type="scientific">Schumannella luteola</name>
    <dbReference type="NCBI Taxonomy" id="472059"/>
    <lineage>
        <taxon>Bacteria</taxon>
        <taxon>Bacillati</taxon>
        <taxon>Actinomycetota</taxon>
        <taxon>Actinomycetes</taxon>
        <taxon>Micrococcales</taxon>
        <taxon>Microbacteriaceae</taxon>
        <taxon>Schumannella</taxon>
    </lineage>
</organism>
<dbReference type="GO" id="GO:0005886">
    <property type="term" value="C:plasma membrane"/>
    <property type="evidence" value="ECO:0007669"/>
    <property type="project" value="UniProtKB-SubCell"/>
</dbReference>
<proteinExistence type="inferred from homology"/>
<evidence type="ECO:0000256" key="11">
    <source>
        <dbReference type="ARBA" id="ARBA00023136"/>
    </source>
</evidence>
<dbReference type="EMBL" id="JACBZY010000001">
    <property type="protein sequence ID" value="NYG99897.1"/>
    <property type="molecule type" value="Genomic_DNA"/>
</dbReference>
<feature type="transmembrane region" description="Helical" evidence="12">
    <location>
        <begin position="371"/>
        <end position="393"/>
    </location>
</feature>
<evidence type="ECO:0000256" key="1">
    <source>
        <dbReference type="ARBA" id="ARBA00004651"/>
    </source>
</evidence>
<dbReference type="GO" id="GO:0046872">
    <property type="term" value="F:metal ion binding"/>
    <property type="evidence" value="ECO:0007669"/>
    <property type="project" value="UniProtKB-UniRule"/>
</dbReference>
<comment type="similarity">
    <text evidence="2 12">Belongs to the cytochrome ubiquinol oxidase subunit 1 family.</text>
</comment>
<keyword evidence="5 12" id="KW-0349">Heme</keyword>
<feature type="transmembrane region" description="Helical" evidence="12">
    <location>
        <begin position="463"/>
        <end position="489"/>
    </location>
</feature>
<keyword evidence="8 12" id="KW-0249">Electron transport</keyword>
<evidence type="ECO:0000256" key="5">
    <source>
        <dbReference type="ARBA" id="ARBA00022617"/>
    </source>
</evidence>
<dbReference type="GO" id="GO:0016682">
    <property type="term" value="F:oxidoreductase activity, acting on diphenols and related substances as donors, oxygen as acceptor"/>
    <property type="evidence" value="ECO:0007669"/>
    <property type="project" value="TreeGrafter"/>
</dbReference>
<dbReference type="GO" id="GO:0019646">
    <property type="term" value="P:aerobic electron transport chain"/>
    <property type="evidence" value="ECO:0007669"/>
    <property type="project" value="InterPro"/>
</dbReference>
<feature type="compositionally biased region" description="Basic and acidic residues" evidence="13">
    <location>
        <begin position="522"/>
        <end position="532"/>
    </location>
</feature>
<feature type="transmembrane region" description="Helical" evidence="12">
    <location>
        <begin position="124"/>
        <end position="144"/>
    </location>
</feature>
<keyword evidence="7 12" id="KW-0479">Metal-binding</keyword>
<protein>
    <submittedName>
        <fullName evidence="14">Cytochrome d ubiquinol oxidase subunit I</fullName>
        <ecNumber evidence="14">1.10.3.-</ecNumber>
    </submittedName>
</protein>
<dbReference type="RefSeq" id="WP_179568379.1">
    <property type="nucleotide sequence ID" value="NZ_JACBZY010000001.1"/>
</dbReference>
<dbReference type="PIRSF" id="PIRSF006446">
    <property type="entry name" value="Cyt_quinol_oxidase_1"/>
    <property type="match status" value="1"/>
</dbReference>
<dbReference type="PANTHER" id="PTHR30365">
    <property type="entry name" value="CYTOCHROME D UBIQUINOL OXIDASE"/>
    <property type="match status" value="1"/>
</dbReference>
<evidence type="ECO:0000313" key="14">
    <source>
        <dbReference type="EMBL" id="NYG99897.1"/>
    </source>
</evidence>
<name>A0A852YIZ0_9MICO</name>
<feature type="transmembrane region" description="Helical" evidence="12">
    <location>
        <begin position="180"/>
        <end position="202"/>
    </location>
</feature>
<evidence type="ECO:0000256" key="6">
    <source>
        <dbReference type="ARBA" id="ARBA00022692"/>
    </source>
</evidence>
<dbReference type="AlphaFoldDB" id="A0A852YIZ0"/>
<evidence type="ECO:0000313" key="15">
    <source>
        <dbReference type="Proteomes" id="UP000553888"/>
    </source>
</evidence>
<feature type="transmembrane region" description="Helical" evidence="12">
    <location>
        <begin position="239"/>
        <end position="260"/>
    </location>
</feature>
<dbReference type="PANTHER" id="PTHR30365:SF15">
    <property type="entry name" value="CYTOCHROME BD UBIQUINOL OXIDASE SUBUNIT 1"/>
    <property type="match status" value="1"/>
</dbReference>
<evidence type="ECO:0000256" key="8">
    <source>
        <dbReference type="ARBA" id="ARBA00022982"/>
    </source>
</evidence>
<keyword evidence="3 12" id="KW-0813">Transport</keyword>
<keyword evidence="11 12" id="KW-0472">Membrane</keyword>
<keyword evidence="9 12" id="KW-1133">Transmembrane helix</keyword>
<dbReference type="Pfam" id="PF01654">
    <property type="entry name" value="Cyt_bd_oxida_I"/>
    <property type="match status" value="1"/>
</dbReference>
<feature type="region of interest" description="Disordered" evidence="13">
    <location>
        <begin position="500"/>
        <end position="539"/>
    </location>
</feature>
<gene>
    <name evidence="14" type="ORF">BJ979_002523</name>
</gene>
<feature type="transmembrane region" description="Helical" evidence="12">
    <location>
        <begin position="405"/>
        <end position="426"/>
    </location>
</feature>
<comment type="subcellular location">
    <subcellularLocation>
        <location evidence="1">Cell membrane</location>
        <topology evidence="1">Multi-pass membrane protein</topology>
    </subcellularLocation>
</comment>
<evidence type="ECO:0000256" key="7">
    <source>
        <dbReference type="ARBA" id="ARBA00022723"/>
    </source>
</evidence>
<evidence type="ECO:0000256" key="2">
    <source>
        <dbReference type="ARBA" id="ARBA00009819"/>
    </source>
</evidence>
<dbReference type="InterPro" id="IPR002585">
    <property type="entry name" value="Cyt-d_ubiquinol_oxidase_su_1"/>
</dbReference>
<reference evidence="14 15" key="1">
    <citation type="submission" date="2020-07" db="EMBL/GenBank/DDBJ databases">
        <title>Sequencing the genomes of 1000 actinobacteria strains.</title>
        <authorList>
            <person name="Klenk H.-P."/>
        </authorList>
    </citation>
    <scope>NUCLEOTIDE SEQUENCE [LARGE SCALE GENOMIC DNA]</scope>
    <source>
        <strain evidence="14 15">DSM 23141</strain>
    </source>
</reference>
<keyword evidence="15" id="KW-1185">Reference proteome</keyword>